<accession>A0A8S1ZWS7</accession>
<sequence>MVETCGQHIKRRRTETQPLKLSRAERWNVVDEEDVFMDILSRVSVKSIWSLKTLSKHWHGSISTTYFCKLQLAHSRKNPSFIVCPTLETSMKLYSMDSRSFELSTLNTIDPSERSHGVSLYMISSFNGLICCVNVIFDEDVESKFFDLQIWICNPCTGETLLLPQGRPSFECEPCVGVAYSSDTSDYRIFRIFCTGKKIAEERESVEGYYVREGYAYECEMFCSSTGSWKNIGLVPCVPMDCGLRPYKTGHICVGGKVYWLVSLDEPGKILSVNLEGRFKVINLPEYKANQKGEDKITEATHLINLKGSLALLVLHPGYMDIWVLKDDGETYSWVPVPLLKVRIRIKDDELVLTVTSLKNKIICVTETHWHIYNVDTGKWKKIRGPRTGFRYPAVFPFTESILPCNGGVKL</sequence>
<evidence type="ECO:0000313" key="3">
    <source>
        <dbReference type="Proteomes" id="UP000682877"/>
    </source>
</evidence>
<dbReference type="InterPro" id="IPR017451">
    <property type="entry name" value="F-box-assoc_interact_dom"/>
</dbReference>
<reference evidence="2" key="1">
    <citation type="submission" date="2021-01" db="EMBL/GenBank/DDBJ databases">
        <authorList>
            <person name="Bezrukov I."/>
        </authorList>
    </citation>
    <scope>NUCLEOTIDE SEQUENCE</scope>
</reference>
<proteinExistence type="predicted"/>
<dbReference type="SUPFAM" id="SSF81383">
    <property type="entry name" value="F-box domain"/>
    <property type="match status" value="1"/>
</dbReference>
<keyword evidence="3" id="KW-1185">Reference proteome</keyword>
<dbReference type="AlphaFoldDB" id="A0A8S1ZWS7"/>
<protein>
    <recommendedName>
        <fullName evidence="1">F-box associated beta-propeller type 3 domain-containing protein</fullName>
    </recommendedName>
</protein>
<dbReference type="Pfam" id="PF08268">
    <property type="entry name" value="FBA_3"/>
    <property type="match status" value="1"/>
</dbReference>
<feature type="domain" description="F-box associated beta-propeller type 3" evidence="1">
    <location>
        <begin position="112"/>
        <end position="367"/>
    </location>
</feature>
<dbReference type="EMBL" id="LR999453">
    <property type="protein sequence ID" value="CAE5967979.1"/>
    <property type="molecule type" value="Genomic_DNA"/>
</dbReference>
<gene>
    <name evidence="2" type="ORF">AARE701A_LOCUS7721</name>
</gene>
<dbReference type="PANTHER" id="PTHR31672">
    <property type="entry name" value="BNACNNG10540D PROTEIN"/>
    <property type="match status" value="1"/>
</dbReference>
<dbReference type="NCBIfam" id="TIGR01640">
    <property type="entry name" value="F_box_assoc_1"/>
    <property type="match status" value="1"/>
</dbReference>
<dbReference type="SUPFAM" id="SSF50965">
    <property type="entry name" value="Galactose oxidase, central domain"/>
    <property type="match status" value="1"/>
</dbReference>
<dbReference type="PANTHER" id="PTHR31672:SF13">
    <property type="entry name" value="F-BOX PROTEIN CPR30-LIKE"/>
    <property type="match status" value="1"/>
</dbReference>
<evidence type="ECO:0000259" key="1">
    <source>
        <dbReference type="Pfam" id="PF08268"/>
    </source>
</evidence>
<dbReference type="InterPro" id="IPR011043">
    <property type="entry name" value="Gal_Oxase/kelch_b-propeller"/>
</dbReference>
<dbReference type="InterPro" id="IPR013187">
    <property type="entry name" value="F-box-assoc_dom_typ3"/>
</dbReference>
<organism evidence="2 3">
    <name type="scientific">Arabidopsis arenosa</name>
    <name type="common">Sand rock-cress</name>
    <name type="synonym">Cardaminopsis arenosa</name>
    <dbReference type="NCBI Taxonomy" id="38785"/>
    <lineage>
        <taxon>Eukaryota</taxon>
        <taxon>Viridiplantae</taxon>
        <taxon>Streptophyta</taxon>
        <taxon>Embryophyta</taxon>
        <taxon>Tracheophyta</taxon>
        <taxon>Spermatophyta</taxon>
        <taxon>Magnoliopsida</taxon>
        <taxon>eudicotyledons</taxon>
        <taxon>Gunneridae</taxon>
        <taxon>Pentapetalae</taxon>
        <taxon>rosids</taxon>
        <taxon>malvids</taxon>
        <taxon>Brassicales</taxon>
        <taxon>Brassicaceae</taxon>
        <taxon>Camelineae</taxon>
        <taxon>Arabidopsis</taxon>
    </lineage>
</organism>
<dbReference type="InterPro" id="IPR036047">
    <property type="entry name" value="F-box-like_dom_sf"/>
</dbReference>
<name>A0A8S1ZWS7_ARAAE</name>
<dbReference type="Proteomes" id="UP000682877">
    <property type="component" value="Chromosome 3"/>
</dbReference>
<evidence type="ECO:0000313" key="2">
    <source>
        <dbReference type="EMBL" id="CAE5967979.1"/>
    </source>
</evidence>
<dbReference type="InterPro" id="IPR050796">
    <property type="entry name" value="SCF_F-box_component"/>
</dbReference>